<dbReference type="InParanoid" id="A0A5J5ECX5"/>
<comment type="caution">
    <text evidence="1">The sequence shown here is derived from an EMBL/GenBank/DDBJ whole genome shotgun (WGS) entry which is preliminary data.</text>
</comment>
<reference evidence="1 2" key="1">
    <citation type="submission" date="2019-09" db="EMBL/GenBank/DDBJ databases">
        <title>Draft genome of the ectomycorrhizal ascomycete Sphaerosporella brunnea.</title>
        <authorList>
            <consortium name="DOE Joint Genome Institute"/>
            <person name="Benucci G.M."/>
            <person name="Marozzi G."/>
            <person name="Antonielli L."/>
            <person name="Sanchez S."/>
            <person name="Marco P."/>
            <person name="Wang X."/>
            <person name="Falini L.B."/>
            <person name="Barry K."/>
            <person name="Haridas S."/>
            <person name="Lipzen A."/>
            <person name="Labutti K."/>
            <person name="Grigoriev I.V."/>
            <person name="Murat C."/>
            <person name="Martin F."/>
            <person name="Albertini E."/>
            <person name="Donnini D."/>
            <person name="Bonito G."/>
        </authorList>
    </citation>
    <scope>NUCLEOTIDE SEQUENCE [LARGE SCALE GENOMIC DNA]</scope>
    <source>
        <strain evidence="1 2">Sb_GMNB300</strain>
    </source>
</reference>
<evidence type="ECO:0000313" key="2">
    <source>
        <dbReference type="Proteomes" id="UP000326924"/>
    </source>
</evidence>
<dbReference type="EMBL" id="VXIS01000541">
    <property type="protein sequence ID" value="KAA8892939.1"/>
    <property type="molecule type" value="Genomic_DNA"/>
</dbReference>
<keyword evidence="2" id="KW-1185">Reference proteome</keyword>
<accession>A0A5J5ECX5</accession>
<name>A0A5J5ECX5_9PEZI</name>
<sequence length="118" mass="13194">MALQYNKLSMSAVPGSSWSGVDHLLAERATDTRPDDEEDDVIQAFDNDISGQWYIIYEAAGGRTYSGQRSSPYSAFHYKRSRIFRGQVAGKHSVDTVEDNDFGAKVDTEPDVDSRLKQ</sequence>
<proteinExistence type="predicted"/>
<evidence type="ECO:0000313" key="1">
    <source>
        <dbReference type="EMBL" id="KAA8892939.1"/>
    </source>
</evidence>
<dbReference type="AlphaFoldDB" id="A0A5J5ECX5"/>
<dbReference type="Proteomes" id="UP000326924">
    <property type="component" value="Unassembled WGS sequence"/>
</dbReference>
<protein>
    <submittedName>
        <fullName evidence="1">Uncharacterized protein</fullName>
    </submittedName>
</protein>
<organism evidence="1 2">
    <name type="scientific">Sphaerosporella brunnea</name>
    <dbReference type="NCBI Taxonomy" id="1250544"/>
    <lineage>
        <taxon>Eukaryota</taxon>
        <taxon>Fungi</taxon>
        <taxon>Dikarya</taxon>
        <taxon>Ascomycota</taxon>
        <taxon>Pezizomycotina</taxon>
        <taxon>Pezizomycetes</taxon>
        <taxon>Pezizales</taxon>
        <taxon>Pyronemataceae</taxon>
        <taxon>Sphaerosporella</taxon>
    </lineage>
</organism>
<gene>
    <name evidence="1" type="ORF">FN846DRAFT_896418</name>
</gene>